<gene>
    <name evidence="11" type="ORF">M9Y10_014572</name>
</gene>
<evidence type="ECO:0000256" key="7">
    <source>
        <dbReference type="ARBA" id="ARBA00023136"/>
    </source>
</evidence>
<evidence type="ECO:0000313" key="12">
    <source>
        <dbReference type="Proteomes" id="UP001470230"/>
    </source>
</evidence>
<evidence type="ECO:0000256" key="5">
    <source>
        <dbReference type="ARBA" id="ARBA00022970"/>
    </source>
</evidence>
<feature type="transmembrane region" description="Helical" evidence="9">
    <location>
        <begin position="75"/>
        <end position="95"/>
    </location>
</feature>
<feature type="transmembrane region" description="Helical" evidence="9">
    <location>
        <begin position="268"/>
        <end position="289"/>
    </location>
</feature>
<evidence type="ECO:0000256" key="1">
    <source>
        <dbReference type="ARBA" id="ARBA00004141"/>
    </source>
</evidence>
<dbReference type="EMBL" id="JAPFFF010000002">
    <property type="protein sequence ID" value="KAK8896659.1"/>
    <property type="molecule type" value="Genomic_DNA"/>
</dbReference>
<accession>A0ABR2L000</accession>
<protein>
    <recommendedName>
        <fullName evidence="10">Amino acid transporter transmembrane domain-containing protein</fullName>
    </recommendedName>
</protein>
<dbReference type="Proteomes" id="UP001470230">
    <property type="component" value="Unassembled WGS sequence"/>
</dbReference>
<organism evidence="11 12">
    <name type="scientific">Tritrichomonas musculus</name>
    <dbReference type="NCBI Taxonomy" id="1915356"/>
    <lineage>
        <taxon>Eukaryota</taxon>
        <taxon>Metamonada</taxon>
        <taxon>Parabasalia</taxon>
        <taxon>Tritrichomonadida</taxon>
        <taxon>Tritrichomonadidae</taxon>
        <taxon>Tritrichomonas</taxon>
    </lineage>
</organism>
<evidence type="ECO:0000259" key="10">
    <source>
        <dbReference type="Pfam" id="PF01490"/>
    </source>
</evidence>
<evidence type="ECO:0000256" key="4">
    <source>
        <dbReference type="ARBA" id="ARBA00022692"/>
    </source>
</evidence>
<keyword evidence="7 9" id="KW-0472">Membrane</keyword>
<evidence type="ECO:0000313" key="11">
    <source>
        <dbReference type="EMBL" id="KAK8896659.1"/>
    </source>
</evidence>
<evidence type="ECO:0000256" key="8">
    <source>
        <dbReference type="SAM" id="MobiDB-lite"/>
    </source>
</evidence>
<dbReference type="Pfam" id="PF01490">
    <property type="entry name" value="Aa_trans"/>
    <property type="match status" value="1"/>
</dbReference>
<feature type="transmembrane region" description="Helical" evidence="9">
    <location>
        <begin position="48"/>
        <end position="69"/>
    </location>
</feature>
<feature type="transmembrane region" description="Helical" evidence="9">
    <location>
        <begin position="189"/>
        <end position="211"/>
    </location>
</feature>
<feature type="region of interest" description="Disordered" evidence="8">
    <location>
        <begin position="1"/>
        <end position="21"/>
    </location>
</feature>
<reference evidence="11 12" key="1">
    <citation type="submission" date="2024-04" db="EMBL/GenBank/DDBJ databases">
        <title>Tritrichomonas musculus Genome.</title>
        <authorList>
            <person name="Alves-Ferreira E."/>
            <person name="Grigg M."/>
            <person name="Lorenzi H."/>
            <person name="Galac M."/>
        </authorList>
    </citation>
    <scope>NUCLEOTIDE SEQUENCE [LARGE SCALE GENOMIC DNA]</scope>
    <source>
        <strain evidence="11 12">EAF2021</strain>
    </source>
</reference>
<dbReference type="PANTHER" id="PTHR22950:SF458">
    <property type="entry name" value="SODIUM-COUPLED NEUTRAL AMINO ACID TRANSPORTER 11-RELATED"/>
    <property type="match status" value="1"/>
</dbReference>
<feature type="transmembrane region" description="Helical" evidence="9">
    <location>
        <begin position="309"/>
        <end position="329"/>
    </location>
</feature>
<evidence type="ECO:0000256" key="3">
    <source>
        <dbReference type="ARBA" id="ARBA00022448"/>
    </source>
</evidence>
<keyword evidence="3" id="KW-0813">Transport</keyword>
<evidence type="ECO:0000256" key="2">
    <source>
        <dbReference type="ARBA" id="ARBA00008066"/>
    </source>
</evidence>
<evidence type="ECO:0000256" key="6">
    <source>
        <dbReference type="ARBA" id="ARBA00022989"/>
    </source>
</evidence>
<dbReference type="InterPro" id="IPR013057">
    <property type="entry name" value="AA_transpt_TM"/>
</dbReference>
<comment type="caution">
    <text evidence="11">The sequence shown here is derived from an EMBL/GenBank/DDBJ whole genome shotgun (WGS) entry which is preliminary data.</text>
</comment>
<keyword evidence="5" id="KW-0029">Amino-acid transport</keyword>
<keyword evidence="4 9" id="KW-0812">Transmembrane</keyword>
<comment type="similarity">
    <text evidence="2">Belongs to the amino acid/polyamine transporter 2 family.</text>
</comment>
<feature type="transmembrane region" description="Helical" evidence="9">
    <location>
        <begin position="231"/>
        <end position="256"/>
    </location>
</feature>
<proteinExistence type="inferred from homology"/>
<evidence type="ECO:0000256" key="9">
    <source>
        <dbReference type="SAM" id="Phobius"/>
    </source>
</evidence>
<sequence>MSTKDPETPTNETNDNNPAIIEFDDAISSSNSDNEEGKDEEMTPVKELPFFNTLMNLLNCLLGAGILSVPNSFNSAGITISIFLILLIAVLSYIASMINIKLNAKYECQGFDELVEKLMGKAGSISYSIIVLFFNFASMLAYLIIGGDTITSWLSFAGVDINHFSYRLVMILIYSLIIPIPLMIPKNLFFLSLFSTASIFMVIFYIIATIIKTASSLPKFGISKTVVIAKIDMSIFSAIGVYALTFSLPCVVIPTLRPFSHVYEKRRNVVLTTFCICAFLTVFPSILMYLLLGSYADGNILNSFPSNDIIFTVVRAGFFIIVSTSFPVLGKTSMSNWSQLLYSKNHPNDLSNCQYFAVIFLSSVFPLFAAMLLPQCKPAVSVGGALGGCLVSFMYPSILLIISNGDGFRNPINVLALLFAIFGGAMAVISTYQSILEAIDAFKSAPS</sequence>
<feature type="transmembrane region" description="Helical" evidence="9">
    <location>
        <begin position="164"/>
        <end position="182"/>
    </location>
</feature>
<feature type="transmembrane region" description="Helical" evidence="9">
    <location>
        <begin position="414"/>
        <end position="435"/>
    </location>
</feature>
<feature type="domain" description="Amino acid transporter transmembrane" evidence="10">
    <location>
        <begin position="51"/>
        <end position="435"/>
    </location>
</feature>
<dbReference type="PANTHER" id="PTHR22950">
    <property type="entry name" value="AMINO ACID TRANSPORTER"/>
    <property type="match status" value="1"/>
</dbReference>
<feature type="transmembrane region" description="Helical" evidence="9">
    <location>
        <begin position="379"/>
        <end position="402"/>
    </location>
</feature>
<keyword evidence="6 9" id="KW-1133">Transmembrane helix</keyword>
<feature type="transmembrane region" description="Helical" evidence="9">
    <location>
        <begin position="125"/>
        <end position="144"/>
    </location>
</feature>
<feature type="compositionally biased region" description="Low complexity" evidence="8">
    <location>
        <begin position="8"/>
        <end position="18"/>
    </location>
</feature>
<keyword evidence="12" id="KW-1185">Reference proteome</keyword>
<feature type="transmembrane region" description="Helical" evidence="9">
    <location>
        <begin position="350"/>
        <end position="373"/>
    </location>
</feature>
<name>A0ABR2L000_9EUKA</name>
<comment type="subcellular location">
    <subcellularLocation>
        <location evidence="1">Membrane</location>
        <topology evidence="1">Multi-pass membrane protein</topology>
    </subcellularLocation>
</comment>